<protein>
    <submittedName>
        <fullName evidence="2">Transporter family-2 protein</fullName>
    </submittedName>
</protein>
<dbReference type="EMBL" id="FNAN01000018">
    <property type="protein sequence ID" value="SDG37519.1"/>
    <property type="molecule type" value="Genomic_DNA"/>
</dbReference>
<dbReference type="Proteomes" id="UP000198748">
    <property type="component" value="Unassembled WGS sequence"/>
</dbReference>
<organism evidence="2 3">
    <name type="scientific">Dyadobacter soli</name>
    <dbReference type="NCBI Taxonomy" id="659014"/>
    <lineage>
        <taxon>Bacteria</taxon>
        <taxon>Pseudomonadati</taxon>
        <taxon>Bacteroidota</taxon>
        <taxon>Cytophagia</taxon>
        <taxon>Cytophagales</taxon>
        <taxon>Spirosomataceae</taxon>
        <taxon>Dyadobacter</taxon>
    </lineage>
</organism>
<keyword evidence="3" id="KW-1185">Reference proteome</keyword>
<keyword evidence="1" id="KW-0472">Membrane</keyword>
<sequence length="148" mass="16174">MNWIFLIFAFLIGISNAVQSGVNTELRESINNPILAGMTSFFVGLMVLSIAFACFNQNPIPSIADLKQVSWTRFLGGVLGAFYVITVIFIVRNIGPSNMMCLIIAGQMVTVMTIDHFGLQGFAVHHITLPRILGAILLVSGVYLILKN</sequence>
<dbReference type="PANTHER" id="PTHR34821">
    <property type="entry name" value="INNER MEMBRANE PROTEIN YDCZ"/>
    <property type="match status" value="1"/>
</dbReference>
<dbReference type="OrthoDB" id="9097160at2"/>
<feature type="transmembrane region" description="Helical" evidence="1">
    <location>
        <begin position="33"/>
        <end position="53"/>
    </location>
</feature>
<dbReference type="AlphaFoldDB" id="A0A1G7TS89"/>
<gene>
    <name evidence="2" type="ORF">SAMN04487996_11824</name>
</gene>
<accession>A0A1G7TS89</accession>
<evidence type="ECO:0000313" key="2">
    <source>
        <dbReference type="EMBL" id="SDG37519.1"/>
    </source>
</evidence>
<dbReference type="InterPro" id="IPR006750">
    <property type="entry name" value="YdcZ"/>
</dbReference>
<dbReference type="GO" id="GO:0005886">
    <property type="term" value="C:plasma membrane"/>
    <property type="evidence" value="ECO:0007669"/>
    <property type="project" value="TreeGrafter"/>
</dbReference>
<dbReference type="Pfam" id="PF04657">
    <property type="entry name" value="DMT_YdcZ"/>
    <property type="match status" value="1"/>
</dbReference>
<evidence type="ECO:0000256" key="1">
    <source>
        <dbReference type="SAM" id="Phobius"/>
    </source>
</evidence>
<dbReference type="PANTHER" id="PTHR34821:SF2">
    <property type="entry name" value="INNER MEMBRANE PROTEIN YDCZ"/>
    <property type="match status" value="1"/>
</dbReference>
<feature type="transmembrane region" description="Helical" evidence="1">
    <location>
        <begin position="129"/>
        <end position="146"/>
    </location>
</feature>
<keyword evidence="1" id="KW-0812">Transmembrane</keyword>
<dbReference type="RefSeq" id="WP_090156033.1">
    <property type="nucleotide sequence ID" value="NZ_FNAN01000018.1"/>
</dbReference>
<name>A0A1G7TS89_9BACT</name>
<feature type="transmembrane region" description="Helical" evidence="1">
    <location>
        <begin position="74"/>
        <end position="91"/>
    </location>
</feature>
<reference evidence="3" key="1">
    <citation type="submission" date="2016-10" db="EMBL/GenBank/DDBJ databases">
        <authorList>
            <person name="Varghese N."/>
            <person name="Submissions S."/>
        </authorList>
    </citation>
    <scope>NUCLEOTIDE SEQUENCE [LARGE SCALE GENOMIC DNA]</scope>
    <source>
        <strain evidence="3">DSM 25329</strain>
    </source>
</reference>
<evidence type="ECO:0000313" key="3">
    <source>
        <dbReference type="Proteomes" id="UP000198748"/>
    </source>
</evidence>
<dbReference type="STRING" id="659014.SAMN04487996_11824"/>
<keyword evidence="1" id="KW-1133">Transmembrane helix</keyword>
<proteinExistence type="predicted"/>